<evidence type="ECO:0000313" key="3">
    <source>
        <dbReference type="Proteomes" id="UP000001876"/>
    </source>
</evidence>
<reference evidence="2 3" key="1">
    <citation type="journal article" date="2009" name="Science">
        <title>Green evolution and dynamic adaptations revealed by genomes of the marine picoeukaryotes Micromonas.</title>
        <authorList>
            <person name="Worden A.Z."/>
            <person name="Lee J.H."/>
            <person name="Mock T."/>
            <person name="Rouze P."/>
            <person name="Simmons M.P."/>
            <person name="Aerts A.L."/>
            <person name="Allen A.E."/>
            <person name="Cuvelier M.L."/>
            <person name="Derelle E."/>
            <person name="Everett M.V."/>
            <person name="Foulon E."/>
            <person name="Grimwood J."/>
            <person name="Gundlach H."/>
            <person name="Henrissat B."/>
            <person name="Napoli C."/>
            <person name="McDonald S.M."/>
            <person name="Parker M.S."/>
            <person name="Rombauts S."/>
            <person name="Salamov A."/>
            <person name="Von Dassow P."/>
            <person name="Badger J.H."/>
            <person name="Coutinho P.M."/>
            <person name="Demir E."/>
            <person name="Dubchak I."/>
            <person name="Gentemann C."/>
            <person name="Eikrem W."/>
            <person name="Gready J.E."/>
            <person name="John U."/>
            <person name="Lanier W."/>
            <person name="Lindquist E.A."/>
            <person name="Lucas S."/>
            <person name="Mayer K.F."/>
            <person name="Moreau H."/>
            <person name="Not F."/>
            <person name="Otillar R."/>
            <person name="Panaud O."/>
            <person name="Pangilinan J."/>
            <person name="Paulsen I."/>
            <person name="Piegu B."/>
            <person name="Poliakov A."/>
            <person name="Robbens S."/>
            <person name="Schmutz J."/>
            <person name="Toulza E."/>
            <person name="Wyss T."/>
            <person name="Zelensky A."/>
            <person name="Zhou K."/>
            <person name="Armbrust E.V."/>
            <person name="Bhattacharya D."/>
            <person name="Goodenough U.W."/>
            <person name="Van de Peer Y."/>
            <person name="Grigoriev I.V."/>
        </authorList>
    </citation>
    <scope>NUCLEOTIDE SEQUENCE [LARGE SCALE GENOMIC DNA]</scope>
    <source>
        <strain evidence="2 3">CCMP1545</strain>
    </source>
</reference>
<dbReference type="RefSeq" id="XP_003060841.1">
    <property type="nucleotide sequence ID" value="XM_003060795.1"/>
</dbReference>
<dbReference type="OrthoDB" id="10624309at2759"/>
<proteinExistence type="predicted"/>
<feature type="compositionally biased region" description="Basic and acidic residues" evidence="1">
    <location>
        <begin position="153"/>
        <end position="247"/>
    </location>
</feature>
<dbReference type="Proteomes" id="UP000001876">
    <property type="component" value="Unassembled WGS sequence"/>
</dbReference>
<keyword evidence="3" id="KW-1185">Reference proteome</keyword>
<sequence>MAAVLNFLNVDAQLPLTEGADVDYMNKSSEGFKKAKATLSPAFASNVNAYDVLVPIGTTHLNIMATSFSRASVKIDGHPGNMAVVAVKDGAAVSVTLHDGADGDGVVATYVLTAKASGDASGAVTILHEKPPVAADDAPPHTHMHGGVACTADHSKDGDAHGHSHDGGKTTCTKDHGHSHDGGKTECHEDHGHGHGHGHGEKKEEASHSHGHGHSHDGGKTECHEDHGHGHGHGEKKEEAHSHGHGH</sequence>
<dbReference type="STRING" id="564608.C1MYT9"/>
<evidence type="ECO:0000313" key="2">
    <source>
        <dbReference type="EMBL" id="EEH54491.1"/>
    </source>
</evidence>
<dbReference type="GeneID" id="9686537"/>
<evidence type="ECO:0000256" key="1">
    <source>
        <dbReference type="SAM" id="MobiDB-lite"/>
    </source>
</evidence>
<feature type="region of interest" description="Disordered" evidence="1">
    <location>
        <begin position="132"/>
        <end position="247"/>
    </location>
</feature>
<accession>C1MYT9</accession>
<gene>
    <name evidence="2" type="ORF">MICPUCDRAFT_63184</name>
</gene>
<dbReference type="KEGG" id="mpp:MICPUCDRAFT_63184"/>
<organism evidence="3">
    <name type="scientific">Micromonas pusilla (strain CCMP1545)</name>
    <name type="common">Picoplanktonic green alga</name>
    <dbReference type="NCBI Taxonomy" id="564608"/>
    <lineage>
        <taxon>Eukaryota</taxon>
        <taxon>Viridiplantae</taxon>
        <taxon>Chlorophyta</taxon>
        <taxon>Mamiellophyceae</taxon>
        <taxon>Mamiellales</taxon>
        <taxon>Mamiellaceae</taxon>
        <taxon>Micromonas</taxon>
    </lineage>
</organism>
<dbReference type="AlphaFoldDB" id="C1MYT9"/>
<dbReference type="OMA" id="HGEKKHD"/>
<dbReference type="EMBL" id="GG663743">
    <property type="protein sequence ID" value="EEH54491.1"/>
    <property type="molecule type" value="Genomic_DNA"/>
</dbReference>
<name>C1MYT9_MICPC</name>
<protein>
    <submittedName>
        <fullName evidence="2">Predicted protein</fullName>
    </submittedName>
</protein>